<dbReference type="EC" id="2.7.11.1" evidence="1"/>
<feature type="domain" description="Protein kinase" evidence="6">
    <location>
        <begin position="862"/>
        <end position="1167"/>
    </location>
</feature>
<dbReference type="GO" id="GO:0005737">
    <property type="term" value="C:cytoplasm"/>
    <property type="evidence" value="ECO:0007669"/>
    <property type="project" value="TreeGrafter"/>
</dbReference>
<evidence type="ECO:0000313" key="8">
    <source>
        <dbReference type="Proteomes" id="UP001501274"/>
    </source>
</evidence>
<feature type="region of interest" description="Disordered" evidence="5">
    <location>
        <begin position="473"/>
        <end position="499"/>
    </location>
</feature>
<dbReference type="Gene3D" id="1.10.510.10">
    <property type="entry name" value="Transferase(Phosphotransferase) domain 1"/>
    <property type="match status" value="1"/>
</dbReference>
<dbReference type="InterPro" id="IPR011009">
    <property type="entry name" value="Kinase-like_dom_sf"/>
</dbReference>
<evidence type="ECO:0000256" key="2">
    <source>
        <dbReference type="ARBA" id="ARBA00022741"/>
    </source>
</evidence>
<dbReference type="GO" id="GO:0005524">
    <property type="term" value="F:ATP binding"/>
    <property type="evidence" value="ECO:0007669"/>
    <property type="project" value="UniProtKB-UniRule"/>
</dbReference>
<keyword evidence="8" id="KW-1185">Reference proteome</keyword>
<reference evidence="7 8" key="1">
    <citation type="submission" date="2024-02" db="EMBL/GenBank/DDBJ databases">
        <title>FIRST GENOME SEQUENCES OF Leishmania (Viannia) shawi, Leishmania (Viannia) lindenbergi AND Leishmania (Viannia) utingensis.</title>
        <authorList>
            <person name="Resadore F."/>
            <person name="Custodio M.G.F."/>
            <person name="Boite M.C."/>
            <person name="Cupolillo E."/>
            <person name="Ferreira G.E.M."/>
        </authorList>
    </citation>
    <scope>NUCLEOTIDE SEQUENCE [LARGE SCALE GENOMIC DNA]</scope>
    <source>
        <strain evidence="7 8">MDAS/BR/1979/M5533</strain>
    </source>
</reference>
<evidence type="ECO:0000256" key="1">
    <source>
        <dbReference type="ARBA" id="ARBA00012513"/>
    </source>
</evidence>
<dbReference type="PANTHER" id="PTHR48012">
    <property type="entry name" value="STERILE20-LIKE KINASE, ISOFORM B-RELATED"/>
    <property type="match status" value="1"/>
</dbReference>
<dbReference type="GO" id="GO:0004674">
    <property type="term" value="F:protein serine/threonine kinase activity"/>
    <property type="evidence" value="ECO:0007669"/>
    <property type="project" value="UniProtKB-EC"/>
</dbReference>
<evidence type="ECO:0000256" key="5">
    <source>
        <dbReference type="SAM" id="MobiDB-lite"/>
    </source>
</evidence>
<sequence>MRQEKTVQDFSISLKRSASSRGRMCHAHCRSGSICSDTSVLSSEEADPSGVMQDLDAAAAAAVASTSDSNSLANCAYLDMNDKKLLASKLGGVSETFDNSEEDLDGDTGTSASRTGGLSFERTITDLPSTISASTCAPRGKAVPLEVRRFQCTKSILAFKEATKNDATPVPPKLVDFIVSLTTSKNGLCTEKEMCDWMVAQMCDRLETGQMWVIAKTSNLLFSLLWRGSHVFIESVHSNGMSLFQVSHLADVLKCTPQENITGERLPCSLQSIKQSVAGQRSACSRPKPNNIANSNGDLKPATVCFLEELKQKAMLNGMANLCSPPDNESIPLHINPTFDIPEREMDFFISNTAYMESLCEYRFRHPTLDLAHGEILCDADNYYDDGSADSASGVPSHRTHPVVWEELLNDTLELIKAIATTDPQISICPTGMALATTRLRNAVLLYQVACRSLVRLLHSIITSLRKVVSPQQTGLAVPSTTESTRAEQHSNSIPGGDKVNSGCPAATHAAVNFTFSSETARSFVNMHYNAIYQFNRTVRMFKAYCEATQHVSAEVARKAADALKLIPEDDFAAFREALNQLQKSERGKVIDQLHLVAHSSSPETNDSSVLAPSVHCTSTGRAVADNSSMSNVALGRVSSAPRTPLLESSALSTSLLNAGVCGSLLTLYEFDVDYTAGRRPMWIRQVEAVCALFDDRESAILRQIFRDGVDELRGQLHQFTNNSMAAAERALMTSSESPILAARRESSSVTCLLSSDGGGPQSEGRHVSHGDVTTRSSTYILRSLPRDVQSSQMGRSSSSVGKRDIISLNSGSESNAVGLTGTERSTERQVEELLEEDDVVVICNEECSCNDTLKLIDRFQVLMDVPLGQGSYGKVFRAWDEVTGCYLAAKELSLDLSKAHNVAVREVLQEYTVLTELSHPNIVRVVAFMVMKESARIYMEWIPSGSLQDVLRHHPRGALRENVVRRYARDVVTGLTYLHSRGVIHRDVKPANMLLSSDGTVKLTDFGTSLVLNGNNRTLESNAITGTAAYMAPECVQGTYSSASDIWSFGCSLVQLLTGNAPWYNAEAGSSPEPIALLFKIGCLNDTTHLERPHDVLMEAPAATPTLSEVSASPSAATSHNISSTTATAAQPLDTSKELISMLNSIFIADRKKRPSARDLLHHPFFKLP</sequence>
<feature type="compositionally biased region" description="Polar residues" evidence="5">
    <location>
        <begin position="473"/>
        <end position="494"/>
    </location>
</feature>
<dbReference type="Gene3D" id="3.30.200.20">
    <property type="entry name" value="Phosphorylase Kinase, domain 1"/>
    <property type="match status" value="1"/>
</dbReference>
<feature type="binding site" evidence="4">
    <location>
        <position position="891"/>
    </location>
    <ligand>
        <name>ATP</name>
        <dbReference type="ChEBI" id="CHEBI:30616"/>
    </ligand>
</feature>
<dbReference type="PROSITE" id="PS00108">
    <property type="entry name" value="PROTEIN_KINASE_ST"/>
    <property type="match status" value="1"/>
</dbReference>
<dbReference type="PROSITE" id="PS00107">
    <property type="entry name" value="PROTEIN_KINASE_ATP"/>
    <property type="match status" value="1"/>
</dbReference>
<organism evidence="7 8">
    <name type="scientific">Leishmania naiffi</name>
    <dbReference type="NCBI Taxonomy" id="5678"/>
    <lineage>
        <taxon>Eukaryota</taxon>
        <taxon>Discoba</taxon>
        <taxon>Euglenozoa</taxon>
        <taxon>Kinetoplastea</taxon>
        <taxon>Metakinetoplastina</taxon>
        <taxon>Trypanosomatida</taxon>
        <taxon>Trypanosomatidae</taxon>
        <taxon>Leishmaniinae</taxon>
        <taxon>Leishmania</taxon>
        <taxon>Leishmania naiffi species complex</taxon>
    </lineage>
</organism>
<feature type="region of interest" description="Disordered" evidence="5">
    <location>
        <begin position="1108"/>
        <end position="1130"/>
    </location>
</feature>
<dbReference type="AlphaFoldDB" id="A0AAW3BYJ5"/>
<dbReference type="SMART" id="SM00220">
    <property type="entry name" value="S_TKc"/>
    <property type="match status" value="1"/>
</dbReference>
<dbReference type="EMBL" id="JBAMZN010000018">
    <property type="protein sequence ID" value="KAL0526946.1"/>
    <property type="molecule type" value="Genomic_DNA"/>
</dbReference>
<name>A0AAW3BYJ5_9TRYP</name>
<evidence type="ECO:0000313" key="7">
    <source>
        <dbReference type="EMBL" id="KAL0526946.1"/>
    </source>
</evidence>
<keyword evidence="2 4" id="KW-0547">Nucleotide-binding</keyword>
<proteinExistence type="predicted"/>
<dbReference type="SUPFAM" id="SSF56112">
    <property type="entry name" value="Protein kinase-like (PK-like)"/>
    <property type="match status" value="1"/>
</dbReference>
<dbReference type="PANTHER" id="PTHR48012:SF26">
    <property type="entry name" value="SERINE_THREONINE-PROTEIN KINASE DDB_G0283821-RELATED"/>
    <property type="match status" value="1"/>
</dbReference>
<dbReference type="InterPro" id="IPR017441">
    <property type="entry name" value="Protein_kinase_ATP_BS"/>
</dbReference>
<evidence type="ECO:0000259" key="6">
    <source>
        <dbReference type="PROSITE" id="PS50011"/>
    </source>
</evidence>
<dbReference type="InterPro" id="IPR000719">
    <property type="entry name" value="Prot_kinase_dom"/>
</dbReference>
<comment type="caution">
    <text evidence="7">The sequence shown here is derived from an EMBL/GenBank/DDBJ whole genome shotgun (WGS) entry which is preliminary data.</text>
</comment>
<evidence type="ECO:0000256" key="4">
    <source>
        <dbReference type="PROSITE-ProRule" id="PRU10141"/>
    </source>
</evidence>
<dbReference type="PROSITE" id="PS50011">
    <property type="entry name" value="PROTEIN_KINASE_DOM"/>
    <property type="match status" value="1"/>
</dbReference>
<accession>A0AAW3BYJ5</accession>
<feature type="region of interest" description="Disordered" evidence="5">
    <location>
        <begin position="752"/>
        <end position="771"/>
    </location>
</feature>
<dbReference type="Proteomes" id="UP001501274">
    <property type="component" value="Unassembled WGS sequence"/>
</dbReference>
<dbReference type="InterPro" id="IPR050629">
    <property type="entry name" value="STE20/SPS1-PAK"/>
</dbReference>
<dbReference type="Pfam" id="PF00069">
    <property type="entry name" value="Pkinase"/>
    <property type="match status" value="1"/>
</dbReference>
<gene>
    <name evidence="7" type="ORF">Q4I28_002511</name>
</gene>
<dbReference type="InterPro" id="IPR008271">
    <property type="entry name" value="Ser/Thr_kinase_AS"/>
</dbReference>
<keyword evidence="3 4" id="KW-0067">ATP-binding</keyword>
<protein>
    <recommendedName>
        <fullName evidence="1">non-specific serine/threonine protein kinase</fullName>
        <ecNumber evidence="1">2.7.11.1</ecNumber>
    </recommendedName>
</protein>
<evidence type="ECO:0000256" key="3">
    <source>
        <dbReference type="ARBA" id="ARBA00022840"/>
    </source>
</evidence>